<dbReference type="InterPro" id="IPR056798">
    <property type="entry name" value="ADH_Fe_C"/>
</dbReference>
<keyword evidence="3" id="KW-0520">NAD</keyword>
<gene>
    <name evidence="6" type="ORF">H9811_07350</name>
</gene>
<reference evidence="6" key="2">
    <citation type="submission" date="2021-04" db="EMBL/GenBank/DDBJ databases">
        <authorList>
            <person name="Gilroy R."/>
        </authorList>
    </citation>
    <scope>NUCLEOTIDE SEQUENCE</scope>
    <source>
        <strain evidence="6">ChiSxjej1B13-11774</strain>
    </source>
</reference>
<dbReference type="GO" id="GO:0004022">
    <property type="term" value="F:alcohol dehydrogenase (NAD+) activity"/>
    <property type="evidence" value="ECO:0007669"/>
    <property type="project" value="UniProtKB-EC"/>
</dbReference>
<evidence type="ECO:0000313" key="7">
    <source>
        <dbReference type="Proteomes" id="UP000824048"/>
    </source>
</evidence>
<dbReference type="AlphaFoldDB" id="A0A9D2ERJ6"/>
<evidence type="ECO:0000313" key="6">
    <source>
        <dbReference type="EMBL" id="HIZ42363.1"/>
    </source>
</evidence>
<dbReference type="PROSITE" id="PS51257">
    <property type="entry name" value="PROKAR_LIPOPROTEIN"/>
    <property type="match status" value="1"/>
</dbReference>
<dbReference type="InterPro" id="IPR001670">
    <property type="entry name" value="ADH_Fe/GldA"/>
</dbReference>
<evidence type="ECO:0000256" key="3">
    <source>
        <dbReference type="ARBA" id="ARBA00023027"/>
    </source>
</evidence>
<evidence type="ECO:0000259" key="4">
    <source>
        <dbReference type="Pfam" id="PF00465"/>
    </source>
</evidence>
<dbReference type="Gene3D" id="1.20.1090.10">
    <property type="entry name" value="Dehydroquinate synthase-like - alpha domain"/>
    <property type="match status" value="1"/>
</dbReference>
<feature type="domain" description="Alcohol dehydrogenase iron-type/glycerol dehydrogenase GldA" evidence="4">
    <location>
        <begin position="11"/>
        <end position="174"/>
    </location>
</feature>
<dbReference type="FunFam" id="3.40.50.1970:FF:000003">
    <property type="entry name" value="Alcohol dehydrogenase, iron-containing"/>
    <property type="match status" value="1"/>
</dbReference>
<dbReference type="InterPro" id="IPR018211">
    <property type="entry name" value="ADH_Fe_CS"/>
</dbReference>
<dbReference type="EC" id="1.1.1.1" evidence="6"/>
<keyword evidence="2 6" id="KW-0560">Oxidoreductase</keyword>
<name>A0A9D2ERJ6_9FIRM</name>
<dbReference type="Pfam" id="PF00465">
    <property type="entry name" value="Fe-ADH"/>
    <property type="match status" value="1"/>
</dbReference>
<dbReference type="PROSITE" id="PS00913">
    <property type="entry name" value="ADH_IRON_1"/>
    <property type="match status" value="1"/>
</dbReference>
<feature type="domain" description="Fe-containing alcohol dehydrogenase-like C-terminal" evidence="5">
    <location>
        <begin position="185"/>
        <end position="380"/>
    </location>
</feature>
<dbReference type="SUPFAM" id="SSF56796">
    <property type="entry name" value="Dehydroquinate synthase-like"/>
    <property type="match status" value="1"/>
</dbReference>
<dbReference type="Pfam" id="PF25137">
    <property type="entry name" value="ADH_Fe_C"/>
    <property type="match status" value="1"/>
</dbReference>
<dbReference type="GO" id="GO:0046872">
    <property type="term" value="F:metal ion binding"/>
    <property type="evidence" value="ECO:0007669"/>
    <property type="project" value="InterPro"/>
</dbReference>
<dbReference type="PANTHER" id="PTHR11496">
    <property type="entry name" value="ALCOHOL DEHYDROGENASE"/>
    <property type="match status" value="1"/>
</dbReference>
<protein>
    <submittedName>
        <fullName evidence="6">Iron-containing alcohol dehydrogenase</fullName>
        <ecNumber evidence="6">1.1.1.1</ecNumber>
    </submittedName>
</protein>
<reference evidence="6" key="1">
    <citation type="journal article" date="2021" name="PeerJ">
        <title>Extensive microbial diversity within the chicken gut microbiome revealed by metagenomics and culture.</title>
        <authorList>
            <person name="Gilroy R."/>
            <person name="Ravi A."/>
            <person name="Getino M."/>
            <person name="Pursley I."/>
            <person name="Horton D.L."/>
            <person name="Alikhan N.F."/>
            <person name="Baker D."/>
            <person name="Gharbi K."/>
            <person name="Hall N."/>
            <person name="Watson M."/>
            <person name="Adriaenssens E.M."/>
            <person name="Foster-Nyarko E."/>
            <person name="Jarju S."/>
            <person name="Secka A."/>
            <person name="Antonio M."/>
            <person name="Oren A."/>
            <person name="Chaudhuri R.R."/>
            <person name="La Ragione R."/>
            <person name="Hildebrand F."/>
            <person name="Pallen M.J."/>
        </authorList>
    </citation>
    <scope>NUCLEOTIDE SEQUENCE</scope>
    <source>
        <strain evidence="6">ChiSxjej1B13-11774</strain>
    </source>
</reference>
<comment type="similarity">
    <text evidence="1">Belongs to the iron-containing alcohol dehydrogenase family.</text>
</comment>
<comment type="caution">
    <text evidence="6">The sequence shown here is derived from an EMBL/GenBank/DDBJ whole genome shotgun (WGS) entry which is preliminary data.</text>
</comment>
<evidence type="ECO:0000259" key="5">
    <source>
        <dbReference type="Pfam" id="PF25137"/>
    </source>
</evidence>
<dbReference type="Proteomes" id="UP000824048">
    <property type="component" value="Unassembled WGS sequence"/>
</dbReference>
<evidence type="ECO:0000256" key="2">
    <source>
        <dbReference type="ARBA" id="ARBA00023002"/>
    </source>
</evidence>
<dbReference type="PANTHER" id="PTHR11496:SF102">
    <property type="entry name" value="ALCOHOL DEHYDROGENASE 4"/>
    <property type="match status" value="1"/>
</dbReference>
<evidence type="ECO:0000256" key="1">
    <source>
        <dbReference type="ARBA" id="ARBA00007358"/>
    </source>
</evidence>
<dbReference type="Gene3D" id="3.40.50.1970">
    <property type="match status" value="1"/>
</dbReference>
<accession>A0A9D2ERJ6</accession>
<sequence length="381" mass="40786">MFLKFAAAPITLFGLGCRRQLPDLLRREGVKKALIVTDASLEKLGIRAMVTDVLEGFSFAVFSGVCPNPTLENVQDGLALYQQEGCDFIIAVGGGSANDCAKAIRVMAANGGELKDYQGPNKSKVRGAFLVAVNTTAGTASEVSRAYLISDEAARRKLIFKDDFAMPDIAVDDTELMLGLPAATTAQTGMDALTHAIESYCATSRTPLTDLLAEDAMRQIWKWLPAAVENGRDEQARDGMALGQYLAGLSFGNAGLGLVHAMAHQLSAVYHMGHGLSNAVLLPTVLEYYRKTVPGVIGRIAQVLAPEQCMGKTPEECDVLTVTLILQLSQRIGTDMPLSRLGVTRDSFAEMADKALQDGCLATAPSIPDHETICSLYEQAL</sequence>
<dbReference type="EMBL" id="DXBP01000049">
    <property type="protein sequence ID" value="HIZ42363.1"/>
    <property type="molecule type" value="Genomic_DNA"/>
</dbReference>
<organism evidence="6 7">
    <name type="scientific">Candidatus Gemmiger excrementigallinarum</name>
    <dbReference type="NCBI Taxonomy" id="2838609"/>
    <lineage>
        <taxon>Bacteria</taxon>
        <taxon>Bacillati</taxon>
        <taxon>Bacillota</taxon>
        <taxon>Clostridia</taxon>
        <taxon>Eubacteriales</taxon>
        <taxon>Gemmiger</taxon>
    </lineage>
</organism>
<dbReference type="FunFam" id="1.20.1090.10:FF:000001">
    <property type="entry name" value="Aldehyde-alcohol dehydrogenase"/>
    <property type="match status" value="1"/>
</dbReference>
<dbReference type="InterPro" id="IPR039697">
    <property type="entry name" value="Alcohol_dehydrogenase_Fe"/>
</dbReference>
<proteinExistence type="inferred from homology"/>